<dbReference type="InterPro" id="IPR014729">
    <property type="entry name" value="Rossmann-like_a/b/a_fold"/>
</dbReference>
<keyword evidence="4" id="KW-1185">Reference proteome</keyword>
<dbReference type="InterPro" id="IPR006016">
    <property type="entry name" value="UspA"/>
</dbReference>
<dbReference type="RefSeq" id="WP_010856931.1">
    <property type="nucleotide sequence ID" value="NZ_AQHR01000126.1"/>
</dbReference>
<evidence type="ECO:0000259" key="2">
    <source>
        <dbReference type="Pfam" id="PF00582"/>
    </source>
</evidence>
<dbReference type="Proteomes" id="UP000013909">
    <property type="component" value="Unassembled WGS sequence"/>
</dbReference>
<name>R7ZL05_9BACT</name>
<dbReference type="STRING" id="1232681.ADIS_4820"/>
<evidence type="ECO:0000313" key="3">
    <source>
        <dbReference type="EMBL" id="EON74709.1"/>
    </source>
</evidence>
<dbReference type="SUPFAM" id="SSF52402">
    <property type="entry name" value="Adenine nucleotide alpha hydrolases-like"/>
    <property type="match status" value="2"/>
</dbReference>
<comment type="caution">
    <text evidence="3">The sequence shown here is derived from an EMBL/GenBank/DDBJ whole genome shotgun (WGS) entry which is preliminary data.</text>
</comment>
<organism evidence="3 4">
    <name type="scientific">Lunatimonas lonarensis</name>
    <dbReference type="NCBI Taxonomy" id="1232681"/>
    <lineage>
        <taxon>Bacteria</taxon>
        <taxon>Pseudomonadati</taxon>
        <taxon>Bacteroidota</taxon>
        <taxon>Cytophagia</taxon>
        <taxon>Cytophagales</taxon>
        <taxon>Cyclobacteriaceae</taxon>
    </lineage>
</organism>
<dbReference type="PANTHER" id="PTHR46268">
    <property type="entry name" value="STRESS RESPONSE PROTEIN NHAX"/>
    <property type="match status" value="1"/>
</dbReference>
<comment type="similarity">
    <text evidence="1">Belongs to the universal stress protein A family.</text>
</comment>
<dbReference type="Pfam" id="PF00582">
    <property type="entry name" value="Usp"/>
    <property type="match status" value="2"/>
</dbReference>
<dbReference type="OrthoDB" id="1522603at2"/>
<dbReference type="PRINTS" id="PR01438">
    <property type="entry name" value="UNVRSLSTRESS"/>
</dbReference>
<dbReference type="CDD" id="cd00293">
    <property type="entry name" value="USP-like"/>
    <property type="match status" value="2"/>
</dbReference>
<reference evidence="3 4" key="1">
    <citation type="submission" date="2013-02" db="EMBL/GenBank/DDBJ databases">
        <title>A novel strain isolated from Lonar lake, Maharashtra, India.</title>
        <authorList>
            <person name="Singh A."/>
        </authorList>
    </citation>
    <scope>NUCLEOTIDE SEQUENCE [LARGE SCALE GENOMIC DNA]</scope>
    <source>
        <strain evidence="3 4">AK24</strain>
    </source>
</reference>
<dbReference type="InterPro" id="IPR006015">
    <property type="entry name" value="Universal_stress_UspA"/>
</dbReference>
<sequence length="281" mass="31274">MNKILVPTDFSPHADAAFDYAIHLAQKQPGEVVLLHVLHTPVNWAKLSKDQERLFPETQEAIRKARAALAERVDKAKTKGVTVGEQLCFSDGKDQILSFVEREHASMVVMGSHGQYGWKEHMLGSNTYHVLRKARVPVLVVKKFEDPVSLNRIVFATDLKEGSGKALKQVTDFAAKMGLYLHLLYVNTPANFLEDSQIEQLAGEFLGKYADSDYPVHHYSAYKEERGIIQFAEKLGADMVAVATHGRSDLQQLFAPSVTENLVTYLNLPVWSINLGLAGDA</sequence>
<dbReference type="AlphaFoldDB" id="R7ZL05"/>
<dbReference type="EMBL" id="AQHR01000126">
    <property type="protein sequence ID" value="EON74709.1"/>
    <property type="molecule type" value="Genomic_DNA"/>
</dbReference>
<gene>
    <name evidence="3" type="ORF">ADIS_4820</name>
</gene>
<feature type="domain" description="UspA" evidence="2">
    <location>
        <begin position="2"/>
        <end position="142"/>
    </location>
</feature>
<evidence type="ECO:0000256" key="1">
    <source>
        <dbReference type="ARBA" id="ARBA00008791"/>
    </source>
</evidence>
<proteinExistence type="inferred from homology"/>
<accession>R7ZL05</accession>
<protein>
    <submittedName>
        <fullName evidence="3">Universal stress protein</fullName>
    </submittedName>
</protein>
<dbReference type="PANTHER" id="PTHR46268:SF6">
    <property type="entry name" value="UNIVERSAL STRESS PROTEIN UP12"/>
    <property type="match status" value="1"/>
</dbReference>
<dbReference type="Gene3D" id="3.40.50.620">
    <property type="entry name" value="HUPs"/>
    <property type="match status" value="2"/>
</dbReference>
<feature type="domain" description="UspA" evidence="2">
    <location>
        <begin position="151"/>
        <end position="271"/>
    </location>
</feature>
<evidence type="ECO:0000313" key="4">
    <source>
        <dbReference type="Proteomes" id="UP000013909"/>
    </source>
</evidence>